<reference evidence="1 2" key="1">
    <citation type="submission" date="2015-10" db="EMBL/GenBank/DDBJ databases">
        <title>The world's first case of liver abscess caused by Pannonibacter phragmitetus.</title>
        <authorList>
            <person name="Ming D."/>
            <person name="Wang M."/>
            <person name="Zhou Y."/>
            <person name="Jiang T."/>
            <person name="Hu S."/>
        </authorList>
    </citation>
    <scope>NUCLEOTIDE SEQUENCE [LARGE SCALE GENOMIC DNA]</scope>
    <source>
        <strain evidence="1 2">31801</strain>
        <plasmid evidence="2">Plasmid p.p-1</plasmid>
    </source>
</reference>
<evidence type="ECO:0000313" key="2">
    <source>
        <dbReference type="Proteomes" id="UP000064921"/>
    </source>
</evidence>
<keyword evidence="1" id="KW-0614">Plasmid</keyword>
<dbReference type="eggNOG" id="COG1669">
    <property type="taxonomic scope" value="Bacteria"/>
</dbReference>
<accession>A0A0U3EGJ8</accession>
<gene>
    <name evidence="1" type="ORF">APZ00_25630</name>
</gene>
<sequence length="157" mass="17255">MPRMTDGPEKTAFLSARVPVSLRNRFKAVAAQRGLKVQDLLNELLTSYTEGLNRREPSATEVIHILRAQKERLMRLGLLHLYLTGPLARGEPSTGQEVNLSYELDPQAGLSLLSIGRIGDIITASLPDDLRVTLVPRKKAASSATYASSADDEIRVF</sequence>
<protein>
    <submittedName>
        <fullName evidence="1">Uncharacterized protein</fullName>
    </submittedName>
</protein>
<geneLocation type="plasmid" evidence="1 2">
    <name>p.p-1</name>
</geneLocation>
<proteinExistence type="predicted"/>
<dbReference type="Proteomes" id="UP000064921">
    <property type="component" value="Plasmid p.p-1"/>
</dbReference>
<dbReference type="InterPro" id="IPR010985">
    <property type="entry name" value="Ribbon_hlx_hlx"/>
</dbReference>
<dbReference type="KEGG" id="pphr:APZ00_25630"/>
<keyword evidence="2" id="KW-1185">Reference proteome</keyword>
<dbReference type="Gene3D" id="1.10.1220.10">
    <property type="entry name" value="Met repressor-like"/>
    <property type="match status" value="1"/>
</dbReference>
<evidence type="ECO:0000313" key="1">
    <source>
        <dbReference type="EMBL" id="ALV30593.1"/>
    </source>
</evidence>
<dbReference type="EMBL" id="CP013069">
    <property type="protein sequence ID" value="ALV30593.1"/>
    <property type="molecule type" value="Genomic_DNA"/>
</dbReference>
<dbReference type="GO" id="GO:0006355">
    <property type="term" value="P:regulation of DNA-templated transcription"/>
    <property type="evidence" value="ECO:0007669"/>
    <property type="project" value="InterPro"/>
</dbReference>
<dbReference type="InterPro" id="IPR013321">
    <property type="entry name" value="Arc_rbn_hlx_hlx"/>
</dbReference>
<dbReference type="SUPFAM" id="SSF47598">
    <property type="entry name" value="Ribbon-helix-helix"/>
    <property type="match status" value="1"/>
</dbReference>
<organism evidence="1 2">
    <name type="scientific">Pannonibacter phragmitetus</name>
    <dbReference type="NCBI Taxonomy" id="121719"/>
    <lineage>
        <taxon>Bacteria</taxon>
        <taxon>Pseudomonadati</taxon>
        <taxon>Pseudomonadota</taxon>
        <taxon>Alphaproteobacteria</taxon>
        <taxon>Hyphomicrobiales</taxon>
        <taxon>Stappiaceae</taxon>
        <taxon>Pannonibacter</taxon>
    </lineage>
</organism>
<name>A0A0U3EGJ8_9HYPH</name>
<dbReference type="AlphaFoldDB" id="A0A0U3EGJ8"/>